<dbReference type="Pfam" id="PF01755">
    <property type="entry name" value="Glyco_transf_25"/>
    <property type="match status" value="1"/>
</dbReference>
<organism evidence="2">
    <name type="scientific">viral metagenome</name>
    <dbReference type="NCBI Taxonomy" id="1070528"/>
    <lineage>
        <taxon>unclassified sequences</taxon>
        <taxon>metagenomes</taxon>
        <taxon>organismal metagenomes</taxon>
    </lineage>
</organism>
<reference evidence="2" key="1">
    <citation type="journal article" date="2020" name="Nature">
        <title>Giant virus diversity and host interactions through global metagenomics.</title>
        <authorList>
            <person name="Schulz F."/>
            <person name="Roux S."/>
            <person name="Paez-Espino D."/>
            <person name="Jungbluth S."/>
            <person name="Walsh D.A."/>
            <person name="Denef V.J."/>
            <person name="McMahon K.D."/>
            <person name="Konstantinidis K.T."/>
            <person name="Eloe-Fadrosh E.A."/>
            <person name="Kyrpides N.C."/>
            <person name="Woyke T."/>
        </authorList>
    </citation>
    <scope>NUCLEOTIDE SEQUENCE</scope>
    <source>
        <strain evidence="2">GVMAG-M-3300023184-177</strain>
    </source>
</reference>
<dbReference type="EMBL" id="MN740017">
    <property type="protein sequence ID" value="QHT84426.1"/>
    <property type="molecule type" value="Genomic_DNA"/>
</dbReference>
<name>A0A6C0HWA7_9ZZZZ</name>
<proteinExistence type="predicted"/>
<evidence type="ECO:0000313" key="2">
    <source>
        <dbReference type="EMBL" id="QHT84426.1"/>
    </source>
</evidence>
<feature type="domain" description="Glycosyl transferase family 25" evidence="1">
    <location>
        <begin position="57"/>
        <end position="142"/>
    </location>
</feature>
<dbReference type="InterPro" id="IPR002654">
    <property type="entry name" value="Glyco_trans_25"/>
</dbReference>
<evidence type="ECO:0000259" key="1">
    <source>
        <dbReference type="Pfam" id="PF01755"/>
    </source>
</evidence>
<dbReference type="AlphaFoldDB" id="A0A6C0HWA7"/>
<protein>
    <recommendedName>
        <fullName evidence="1">Glycosyl transferase family 25 domain-containing protein</fullName>
    </recommendedName>
</protein>
<accession>A0A6C0HWA7</accession>
<sequence length="216" mass="24967">MSQNTISNFENSINDIDAFIYINLEEKEDRKTLLLNEFNKLGIANNKIRKVSGVRIAKNGHKGCIQSHILALQMAKLNKWDKVAIFEDDARLNVEPAIFISMVNKAININKWDMIILHGANQKEKESIDNDLYYLKHSTQSTGYIIKSSYYDKLLNLFIHCNDMMSKDNWEIPGSWEGHALDQMWNKLVEKDNWIGFKTNLLKQEGESSINGDQKE</sequence>